<dbReference type="GO" id="GO:0004523">
    <property type="term" value="F:RNA-DNA hybrid ribonuclease activity"/>
    <property type="evidence" value="ECO:0007669"/>
    <property type="project" value="InterPro"/>
</dbReference>
<dbReference type="EMBL" id="ASHM01070931">
    <property type="protein sequence ID" value="PNX55276.1"/>
    <property type="molecule type" value="Genomic_DNA"/>
</dbReference>
<reference evidence="2 3" key="1">
    <citation type="journal article" date="2014" name="Am. J. Bot.">
        <title>Genome assembly and annotation for red clover (Trifolium pratense; Fabaceae).</title>
        <authorList>
            <person name="Istvanek J."/>
            <person name="Jaros M."/>
            <person name="Krenek A."/>
            <person name="Repkova J."/>
        </authorList>
    </citation>
    <scope>NUCLEOTIDE SEQUENCE [LARGE SCALE GENOMIC DNA]</scope>
    <source>
        <strain evidence="3">cv. Tatra</strain>
        <tissue evidence="2">Young leaves</tissue>
    </source>
</reference>
<protein>
    <recommendedName>
        <fullName evidence="1">RNase H type-1 domain-containing protein</fullName>
    </recommendedName>
</protein>
<name>A0A2K3JML3_TRIPR</name>
<dbReference type="AlphaFoldDB" id="A0A2K3JML3"/>
<accession>A0A2K3JML3</accession>
<feature type="non-terminal residue" evidence="2">
    <location>
        <position position="1"/>
    </location>
</feature>
<evidence type="ECO:0000313" key="2">
    <source>
        <dbReference type="EMBL" id="PNX55276.1"/>
    </source>
</evidence>
<proteinExistence type="predicted"/>
<evidence type="ECO:0000259" key="1">
    <source>
        <dbReference type="Pfam" id="PF13456"/>
    </source>
</evidence>
<comment type="caution">
    <text evidence="2">The sequence shown here is derived from an EMBL/GenBank/DDBJ whole genome shotgun (WGS) entry which is preliminary data.</text>
</comment>
<sequence>ELWGVLEEMHLAWECSYRKVELQVDYKVVVTMLRCENALANLGGM</sequence>
<organism evidence="2 3">
    <name type="scientific">Trifolium pratense</name>
    <name type="common">Red clover</name>
    <dbReference type="NCBI Taxonomy" id="57577"/>
    <lineage>
        <taxon>Eukaryota</taxon>
        <taxon>Viridiplantae</taxon>
        <taxon>Streptophyta</taxon>
        <taxon>Embryophyta</taxon>
        <taxon>Tracheophyta</taxon>
        <taxon>Spermatophyta</taxon>
        <taxon>Magnoliopsida</taxon>
        <taxon>eudicotyledons</taxon>
        <taxon>Gunneridae</taxon>
        <taxon>Pentapetalae</taxon>
        <taxon>rosids</taxon>
        <taxon>fabids</taxon>
        <taxon>Fabales</taxon>
        <taxon>Fabaceae</taxon>
        <taxon>Papilionoideae</taxon>
        <taxon>50 kb inversion clade</taxon>
        <taxon>NPAAA clade</taxon>
        <taxon>Hologalegina</taxon>
        <taxon>IRL clade</taxon>
        <taxon>Trifolieae</taxon>
        <taxon>Trifolium</taxon>
    </lineage>
</organism>
<reference evidence="2 3" key="2">
    <citation type="journal article" date="2017" name="Front. Plant Sci.">
        <title>Gene Classification and Mining of Molecular Markers Useful in Red Clover (Trifolium pratense) Breeding.</title>
        <authorList>
            <person name="Istvanek J."/>
            <person name="Dluhosova J."/>
            <person name="Dluhos P."/>
            <person name="Patkova L."/>
            <person name="Nedelnik J."/>
            <person name="Repkova J."/>
        </authorList>
    </citation>
    <scope>NUCLEOTIDE SEQUENCE [LARGE SCALE GENOMIC DNA]</scope>
    <source>
        <strain evidence="3">cv. Tatra</strain>
        <tissue evidence="2">Young leaves</tissue>
    </source>
</reference>
<feature type="domain" description="RNase H type-1" evidence="1">
    <location>
        <begin position="1"/>
        <end position="37"/>
    </location>
</feature>
<gene>
    <name evidence="2" type="ORF">L195_g048903</name>
</gene>
<dbReference type="Pfam" id="PF13456">
    <property type="entry name" value="RVT_3"/>
    <property type="match status" value="1"/>
</dbReference>
<evidence type="ECO:0000313" key="3">
    <source>
        <dbReference type="Proteomes" id="UP000236291"/>
    </source>
</evidence>
<dbReference type="GO" id="GO:0003676">
    <property type="term" value="F:nucleic acid binding"/>
    <property type="evidence" value="ECO:0007669"/>
    <property type="project" value="InterPro"/>
</dbReference>
<dbReference type="InterPro" id="IPR002156">
    <property type="entry name" value="RNaseH_domain"/>
</dbReference>
<dbReference type="Proteomes" id="UP000236291">
    <property type="component" value="Unassembled WGS sequence"/>
</dbReference>